<sequence length="59" mass="6164">EPARVVARLNSTHLTPLPFHSSNPLRGDGAGRGGLMQGVGWSLGMGTGEEGDEYDEGLL</sequence>
<reference evidence="1 2" key="1">
    <citation type="submission" date="2019-12" db="EMBL/GenBank/DDBJ databases">
        <authorList>
            <person name="Alioto T."/>
            <person name="Alioto T."/>
            <person name="Gomez Garrido J."/>
        </authorList>
    </citation>
    <scope>NUCLEOTIDE SEQUENCE [LARGE SCALE GENOMIC DNA]</scope>
</reference>
<evidence type="ECO:0000313" key="2">
    <source>
        <dbReference type="Proteomes" id="UP000594638"/>
    </source>
</evidence>
<dbReference type="Gramene" id="OE9A112764T1">
    <property type="protein sequence ID" value="OE9A112764C1"/>
    <property type="gene ID" value="OE9A112764"/>
</dbReference>
<keyword evidence="2" id="KW-1185">Reference proteome</keyword>
<feature type="non-terminal residue" evidence="1">
    <location>
        <position position="1"/>
    </location>
</feature>
<organism evidence="1 2">
    <name type="scientific">Olea europaea subsp. europaea</name>
    <dbReference type="NCBI Taxonomy" id="158383"/>
    <lineage>
        <taxon>Eukaryota</taxon>
        <taxon>Viridiplantae</taxon>
        <taxon>Streptophyta</taxon>
        <taxon>Embryophyta</taxon>
        <taxon>Tracheophyta</taxon>
        <taxon>Spermatophyta</taxon>
        <taxon>Magnoliopsida</taxon>
        <taxon>eudicotyledons</taxon>
        <taxon>Gunneridae</taxon>
        <taxon>Pentapetalae</taxon>
        <taxon>asterids</taxon>
        <taxon>lamiids</taxon>
        <taxon>Lamiales</taxon>
        <taxon>Oleaceae</taxon>
        <taxon>Oleeae</taxon>
        <taxon>Olea</taxon>
    </lineage>
</organism>
<protein>
    <submittedName>
        <fullName evidence="1">Uncharacterized protein</fullName>
    </submittedName>
</protein>
<dbReference type="Proteomes" id="UP000594638">
    <property type="component" value="Unassembled WGS sequence"/>
</dbReference>
<gene>
    <name evidence="1" type="ORF">OLEA9_A112764</name>
</gene>
<name>A0A8S0REC3_OLEEU</name>
<comment type="caution">
    <text evidence="1">The sequence shown here is derived from an EMBL/GenBank/DDBJ whole genome shotgun (WGS) entry which is preliminary data.</text>
</comment>
<dbReference type="AlphaFoldDB" id="A0A8S0REC3"/>
<accession>A0A8S0REC3</accession>
<proteinExistence type="predicted"/>
<evidence type="ECO:0000313" key="1">
    <source>
        <dbReference type="EMBL" id="CAA2977047.1"/>
    </source>
</evidence>
<dbReference type="EMBL" id="CACTIH010002734">
    <property type="protein sequence ID" value="CAA2977047.1"/>
    <property type="molecule type" value="Genomic_DNA"/>
</dbReference>